<dbReference type="AlphaFoldDB" id="A0A401L850"/>
<evidence type="ECO:0000256" key="9">
    <source>
        <dbReference type="ARBA" id="ARBA00023125"/>
    </source>
</evidence>
<evidence type="ECO:0000259" key="14">
    <source>
        <dbReference type="Pfam" id="PF00172"/>
    </source>
</evidence>
<dbReference type="GO" id="GO:0003677">
    <property type="term" value="F:DNA binding"/>
    <property type="evidence" value="ECO:0007669"/>
    <property type="project" value="UniProtKB-KW"/>
</dbReference>
<evidence type="ECO:0000256" key="4">
    <source>
        <dbReference type="ARBA" id="ARBA00022723"/>
    </source>
</evidence>
<evidence type="ECO:0000313" key="15">
    <source>
        <dbReference type="EMBL" id="GCB27682.1"/>
    </source>
</evidence>
<comment type="cofactor">
    <cofactor evidence="1 12">
        <name>heme</name>
        <dbReference type="ChEBI" id="CHEBI:30413"/>
    </cofactor>
</comment>
<keyword evidence="8 15" id="KW-0503">Monooxygenase</keyword>
<dbReference type="CDD" id="cd00067">
    <property type="entry name" value="GAL4"/>
    <property type="match status" value="1"/>
</dbReference>
<dbReference type="Pfam" id="PF00172">
    <property type="entry name" value="Zn_clus"/>
    <property type="match status" value="1"/>
</dbReference>
<dbReference type="InterPro" id="IPR017972">
    <property type="entry name" value="Cyt_P450_CS"/>
</dbReference>
<dbReference type="PROSITE" id="PS00086">
    <property type="entry name" value="CYTOCHROME_P450"/>
    <property type="match status" value="1"/>
</dbReference>
<dbReference type="GO" id="GO:0020037">
    <property type="term" value="F:heme binding"/>
    <property type="evidence" value="ECO:0007669"/>
    <property type="project" value="InterPro"/>
</dbReference>
<keyword evidence="6 12" id="KW-0408">Iron</keyword>
<name>A0A401L850_ASPAW</name>
<keyword evidence="7" id="KW-0805">Transcription regulation</keyword>
<keyword evidence="9" id="KW-0238">DNA-binding</keyword>
<dbReference type="STRING" id="105351.A0A401L850"/>
<evidence type="ECO:0000256" key="13">
    <source>
        <dbReference type="SAM" id="MobiDB-lite"/>
    </source>
</evidence>
<keyword evidence="10" id="KW-0804">Transcription</keyword>
<keyword evidence="11" id="KW-0539">Nucleus</keyword>
<dbReference type="PANTHER" id="PTHR46206">
    <property type="entry name" value="CYTOCHROME P450"/>
    <property type="match status" value="1"/>
</dbReference>
<dbReference type="Pfam" id="PF00067">
    <property type="entry name" value="p450"/>
    <property type="match status" value="1"/>
</dbReference>
<dbReference type="GO" id="GO:0008270">
    <property type="term" value="F:zinc ion binding"/>
    <property type="evidence" value="ECO:0007669"/>
    <property type="project" value="InterPro"/>
</dbReference>
<keyword evidence="16" id="KW-1185">Reference proteome</keyword>
<reference evidence="15 16" key="1">
    <citation type="submission" date="2016-09" db="EMBL/GenBank/DDBJ databases">
        <title>Aspergillus awamori IFM 58123T.</title>
        <authorList>
            <person name="Kusuya Y."/>
            <person name="Shimizu M."/>
            <person name="Takahashi H."/>
            <person name="Yaguchi T."/>
        </authorList>
    </citation>
    <scope>NUCLEOTIDE SEQUENCE [LARGE SCALE GENOMIC DNA]</scope>
    <source>
        <strain evidence="15 16">IFM 58123</strain>
    </source>
</reference>
<dbReference type="Gene3D" id="1.10.630.10">
    <property type="entry name" value="Cytochrome P450"/>
    <property type="match status" value="1"/>
</dbReference>
<sequence>MTSTDAPFAPLRARMESMLGYTSMPVPVLVSLALGLAFLLLQSFRYRDPALNPKKPFELTSTRVKQEFFSNARRLLWDWFTTHSNTPVLLHTDTGKVTILPPSMANEIRNDDRLSFSRWTFEAFHGNLPGFDGFREGSQDSGIVQAVIGNDLTKYLNKVTEPLANETSVAVPELLTDNEEWHTIQLRTVMVALISRISSRVFLGEKLCRNEEWLRVTQDYTTDGFLAAEELRMWPAAIRPIVHWFLPRCRKLRSQVKVARKAMGPILEERRQLKKNLHAEGKQSQGFDDAIEWFEKAAKGRPYDPVSAQLILSVAAIHTTSDLTSQTMTHLVQNPEILEPLRKEIVDTLQQHGWKKTALYNMKLLDSVIRESQRLKPINNASMRRVALKEVKLSDGTVIPKNGMLAVSVHKLWDDDTYENAAVWDGYRFYKMREDPERQTKAQLVTTAPENLAFGHGKHACPGRFFAANEVKIALIYLLLRYDWKLLEGTVPKIRYGGFSMAVDPSLKMECDEIKPHCTNCLRHSIECDYSFKPQTNPSSSPQSQQSDSVSPPSQGPSTDSYTFYTSSSVNFQPPKRGHGTALTSGPDTTEPSPPSDNDLVKRPFQYTALDMLLFHHFSTSPELTGAQPKARQQLSQIAFSHHYVMHILLAFSGFHLVRRSDDQQWSQSMGFTEAEIYAEAERHFNVAIRDVSATLPHLDRDNSPAMYASAIFIFISSLARGPQPGEYLAFRSDGTPGHLSLFLGVRSVFELCSGDMPTSVFSIHGEGDDSSSRTTPQTEHENSHIASQNKTKLEDYPHHLETYRALLTTTIPIDDPRLSIYLQTLDRLCHSLDAIMGPDPQGTMGMALFPLVFAWLYQLPDAVVGDLQRREPVALILFAFFLYPLDRLDHVWFICGWPRHILEGIQWHLDGRYRGYIQWAVDHVGGGILSEGLGGGMEVVSR</sequence>
<dbReference type="CDD" id="cd11041">
    <property type="entry name" value="CYP503A1-like"/>
    <property type="match status" value="1"/>
</dbReference>
<comment type="caution">
    <text evidence="15">The sequence shown here is derived from an EMBL/GenBank/DDBJ whole genome shotgun (WGS) entry which is preliminary data.</text>
</comment>
<dbReference type="GO" id="GO:0000981">
    <property type="term" value="F:DNA-binding transcription factor activity, RNA polymerase II-specific"/>
    <property type="evidence" value="ECO:0007669"/>
    <property type="project" value="InterPro"/>
</dbReference>
<dbReference type="InterPro" id="IPR001128">
    <property type="entry name" value="Cyt_P450"/>
</dbReference>
<organism evidence="15 16">
    <name type="scientific">Aspergillus awamori</name>
    <name type="common">Black koji mold</name>
    <dbReference type="NCBI Taxonomy" id="105351"/>
    <lineage>
        <taxon>Eukaryota</taxon>
        <taxon>Fungi</taxon>
        <taxon>Dikarya</taxon>
        <taxon>Ascomycota</taxon>
        <taxon>Pezizomycotina</taxon>
        <taxon>Eurotiomycetes</taxon>
        <taxon>Eurotiomycetidae</taxon>
        <taxon>Eurotiales</taxon>
        <taxon>Aspergillaceae</taxon>
        <taxon>Aspergillus</taxon>
    </lineage>
</organism>
<evidence type="ECO:0000313" key="16">
    <source>
        <dbReference type="Proteomes" id="UP000286921"/>
    </source>
</evidence>
<dbReference type="InterPro" id="IPR002403">
    <property type="entry name" value="Cyt_P450_E_grp-IV"/>
</dbReference>
<comment type="similarity">
    <text evidence="2">Belongs to the cytochrome P450 family.</text>
</comment>
<dbReference type="EMBL" id="BDHI01000029">
    <property type="protein sequence ID" value="GCB27682.1"/>
    <property type="molecule type" value="Genomic_DNA"/>
</dbReference>
<dbReference type="InterPro" id="IPR036396">
    <property type="entry name" value="Cyt_P450_sf"/>
</dbReference>
<dbReference type="Gene3D" id="4.10.240.10">
    <property type="entry name" value="Zn(2)-C6 fungal-type DNA-binding domain"/>
    <property type="match status" value="1"/>
</dbReference>
<dbReference type="GO" id="GO:0016705">
    <property type="term" value="F:oxidoreductase activity, acting on paired donors, with incorporation or reduction of molecular oxygen"/>
    <property type="evidence" value="ECO:0007669"/>
    <property type="project" value="InterPro"/>
</dbReference>
<dbReference type="GO" id="GO:0005506">
    <property type="term" value="F:iron ion binding"/>
    <property type="evidence" value="ECO:0007669"/>
    <property type="project" value="InterPro"/>
</dbReference>
<dbReference type="GO" id="GO:0004497">
    <property type="term" value="F:monooxygenase activity"/>
    <property type="evidence" value="ECO:0007669"/>
    <property type="project" value="UniProtKB-KW"/>
</dbReference>
<evidence type="ECO:0000256" key="11">
    <source>
        <dbReference type="ARBA" id="ARBA00023242"/>
    </source>
</evidence>
<evidence type="ECO:0000256" key="12">
    <source>
        <dbReference type="PIRSR" id="PIRSR602403-1"/>
    </source>
</evidence>
<feature type="compositionally biased region" description="Low complexity" evidence="13">
    <location>
        <begin position="534"/>
        <end position="569"/>
    </location>
</feature>
<evidence type="ECO:0000256" key="7">
    <source>
        <dbReference type="ARBA" id="ARBA00023015"/>
    </source>
</evidence>
<feature type="domain" description="Zn(2)-C6 fungal-type" evidence="14">
    <location>
        <begin position="508"/>
        <end position="535"/>
    </location>
</feature>
<keyword evidence="5" id="KW-0560">Oxidoreductase</keyword>
<keyword evidence="4 12" id="KW-0479">Metal-binding</keyword>
<feature type="region of interest" description="Disordered" evidence="13">
    <location>
        <begin position="533"/>
        <end position="601"/>
    </location>
</feature>
<dbReference type="Proteomes" id="UP000286921">
    <property type="component" value="Unassembled WGS sequence"/>
</dbReference>
<dbReference type="SUPFAM" id="SSF57701">
    <property type="entry name" value="Zn2/Cys6 DNA-binding domain"/>
    <property type="match status" value="1"/>
</dbReference>
<feature type="compositionally biased region" description="Polar residues" evidence="13">
    <location>
        <begin position="582"/>
        <end position="591"/>
    </location>
</feature>
<evidence type="ECO:0000256" key="8">
    <source>
        <dbReference type="ARBA" id="ARBA00023033"/>
    </source>
</evidence>
<dbReference type="InterPro" id="IPR001138">
    <property type="entry name" value="Zn2Cys6_DnaBD"/>
</dbReference>
<dbReference type="InterPro" id="IPR036864">
    <property type="entry name" value="Zn2-C6_fun-type_DNA-bd_sf"/>
</dbReference>
<dbReference type="PRINTS" id="PR00465">
    <property type="entry name" value="EP450IV"/>
</dbReference>
<evidence type="ECO:0000256" key="10">
    <source>
        <dbReference type="ARBA" id="ARBA00023163"/>
    </source>
</evidence>
<feature type="region of interest" description="Disordered" evidence="13">
    <location>
        <begin position="763"/>
        <end position="792"/>
    </location>
</feature>
<feature type="binding site" description="axial binding residue" evidence="12">
    <location>
        <position position="461"/>
    </location>
    <ligand>
        <name>heme</name>
        <dbReference type="ChEBI" id="CHEBI:30413"/>
    </ligand>
    <ligandPart>
        <name>Fe</name>
        <dbReference type="ChEBI" id="CHEBI:18248"/>
    </ligandPart>
</feature>
<evidence type="ECO:0000256" key="3">
    <source>
        <dbReference type="ARBA" id="ARBA00022617"/>
    </source>
</evidence>
<evidence type="ECO:0000256" key="2">
    <source>
        <dbReference type="ARBA" id="ARBA00010617"/>
    </source>
</evidence>
<dbReference type="PANTHER" id="PTHR46206:SF2">
    <property type="entry name" value="CYTOCHROME P450 MONOOXYGENASE AUSG-RELATED"/>
    <property type="match status" value="1"/>
</dbReference>
<dbReference type="GO" id="GO:0019748">
    <property type="term" value="P:secondary metabolic process"/>
    <property type="evidence" value="ECO:0007669"/>
    <property type="project" value="UniProtKB-ARBA"/>
</dbReference>
<proteinExistence type="inferred from homology"/>
<dbReference type="SUPFAM" id="SSF48264">
    <property type="entry name" value="Cytochrome P450"/>
    <property type="match status" value="1"/>
</dbReference>
<evidence type="ECO:0000256" key="1">
    <source>
        <dbReference type="ARBA" id="ARBA00001971"/>
    </source>
</evidence>
<gene>
    <name evidence="15" type="ORF">AAWM_10567</name>
</gene>
<keyword evidence="3 12" id="KW-0349">Heme</keyword>
<protein>
    <submittedName>
        <fullName evidence="15">Dihydromonacolin L monooxygenase LovA</fullName>
    </submittedName>
</protein>
<evidence type="ECO:0000256" key="5">
    <source>
        <dbReference type="ARBA" id="ARBA00023002"/>
    </source>
</evidence>
<evidence type="ECO:0000256" key="6">
    <source>
        <dbReference type="ARBA" id="ARBA00023004"/>
    </source>
</evidence>
<accession>A0A401L850</accession>